<evidence type="ECO:0000313" key="4">
    <source>
        <dbReference type="Proteomes" id="UP000465221"/>
    </source>
</evidence>
<dbReference type="PANTHER" id="PTHR47934">
    <property type="entry name" value="PENTATRICOPEPTIDE REPEAT-CONTAINING PROTEIN PET309, MITOCHONDRIAL"/>
    <property type="match status" value="1"/>
</dbReference>
<dbReference type="PANTHER" id="PTHR47934:SF6">
    <property type="entry name" value="MITOCHONDRIAL GROUP I INTRON SPLICING FACTOR CCM1-RELATED"/>
    <property type="match status" value="1"/>
</dbReference>
<evidence type="ECO:0000256" key="2">
    <source>
        <dbReference type="SAM" id="MobiDB-lite"/>
    </source>
</evidence>
<feature type="region of interest" description="Disordered" evidence="2">
    <location>
        <begin position="1124"/>
        <end position="1216"/>
    </location>
</feature>
<proteinExistence type="predicted"/>
<name>A0A8H3NDX0_9EURO</name>
<comment type="caution">
    <text evidence="3">The sequence shown here is derived from an EMBL/GenBank/DDBJ whole genome shotgun (WGS) entry which is preliminary data.</text>
</comment>
<gene>
    <name evidence="3" type="ORF">IFM46972_02645</name>
</gene>
<dbReference type="Pfam" id="PF13041">
    <property type="entry name" value="PPR_2"/>
    <property type="match status" value="1"/>
</dbReference>
<evidence type="ECO:0000256" key="1">
    <source>
        <dbReference type="PROSITE-ProRule" id="PRU00708"/>
    </source>
</evidence>
<feature type="region of interest" description="Disordered" evidence="2">
    <location>
        <begin position="1267"/>
        <end position="1305"/>
    </location>
</feature>
<dbReference type="GO" id="GO:0005739">
    <property type="term" value="C:mitochondrion"/>
    <property type="evidence" value="ECO:0007669"/>
    <property type="project" value="TreeGrafter"/>
</dbReference>
<protein>
    <submittedName>
        <fullName evidence="3">Pentatricopeptide repeat-containing protein At1g05670, mitochondrial</fullName>
    </submittedName>
</protein>
<dbReference type="GO" id="GO:0003729">
    <property type="term" value="F:mRNA binding"/>
    <property type="evidence" value="ECO:0007669"/>
    <property type="project" value="TreeGrafter"/>
</dbReference>
<feature type="compositionally biased region" description="Low complexity" evidence="2">
    <location>
        <begin position="1161"/>
        <end position="1177"/>
    </location>
</feature>
<dbReference type="FunFam" id="1.25.40.10:FF:001125">
    <property type="entry name" value="Translation regulator (Cya5), putative"/>
    <property type="match status" value="1"/>
</dbReference>
<feature type="repeat" description="PPR" evidence="1">
    <location>
        <begin position="518"/>
        <end position="552"/>
    </location>
</feature>
<feature type="region of interest" description="Disordered" evidence="2">
    <location>
        <begin position="45"/>
        <end position="68"/>
    </location>
</feature>
<dbReference type="InterPro" id="IPR051114">
    <property type="entry name" value="Mito_RNA_Proc_CCM1"/>
</dbReference>
<dbReference type="FunFam" id="1.25.40.10:FF:001546">
    <property type="entry name" value="Translation regulator (Cya5), putative"/>
    <property type="match status" value="1"/>
</dbReference>
<dbReference type="Gene3D" id="1.25.40.10">
    <property type="entry name" value="Tetratricopeptide repeat domain"/>
    <property type="match status" value="2"/>
</dbReference>
<dbReference type="EMBL" id="BLKC01000013">
    <property type="protein sequence ID" value="GFF29507.1"/>
    <property type="molecule type" value="Genomic_DNA"/>
</dbReference>
<reference evidence="3 4" key="1">
    <citation type="submission" date="2020-01" db="EMBL/GenBank/DDBJ databases">
        <title>Draft genome sequence of Aspergillus udagawae IFM 46972.</title>
        <authorList>
            <person name="Takahashi H."/>
            <person name="Yaguchi T."/>
        </authorList>
    </citation>
    <scope>NUCLEOTIDE SEQUENCE [LARGE SCALE GENOMIC DNA]</scope>
    <source>
        <strain evidence="3 4">IFM 46972</strain>
    </source>
</reference>
<accession>A0A8H3NDX0</accession>
<dbReference type="InterPro" id="IPR011990">
    <property type="entry name" value="TPR-like_helical_dom_sf"/>
</dbReference>
<dbReference type="GO" id="GO:0006396">
    <property type="term" value="P:RNA processing"/>
    <property type="evidence" value="ECO:0007669"/>
    <property type="project" value="TreeGrafter"/>
</dbReference>
<organism evidence="3 4">
    <name type="scientific">Aspergillus udagawae</name>
    <dbReference type="NCBI Taxonomy" id="91492"/>
    <lineage>
        <taxon>Eukaryota</taxon>
        <taxon>Fungi</taxon>
        <taxon>Dikarya</taxon>
        <taxon>Ascomycota</taxon>
        <taxon>Pezizomycotina</taxon>
        <taxon>Eurotiomycetes</taxon>
        <taxon>Eurotiomycetidae</taxon>
        <taxon>Eurotiales</taxon>
        <taxon>Aspergillaceae</taxon>
        <taxon>Aspergillus</taxon>
        <taxon>Aspergillus subgen. Fumigati</taxon>
    </lineage>
</organism>
<dbReference type="Proteomes" id="UP000465221">
    <property type="component" value="Unassembled WGS sequence"/>
</dbReference>
<dbReference type="InterPro" id="IPR002885">
    <property type="entry name" value="PPR_rpt"/>
</dbReference>
<dbReference type="PROSITE" id="PS51375">
    <property type="entry name" value="PPR"/>
    <property type="match status" value="1"/>
</dbReference>
<evidence type="ECO:0000313" key="3">
    <source>
        <dbReference type="EMBL" id="GFF29507.1"/>
    </source>
</evidence>
<dbReference type="GO" id="GO:0007005">
    <property type="term" value="P:mitochondrion organization"/>
    <property type="evidence" value="ECO:0007669"/>
    <property type="project" value="TreeGrafter"/>
</dbReference>
<dbReference type="NCBIfam" id="TIGR00756">
    <property type="entry name" value="PPR"/>
    <property type="match status" value="1"/>
</dbReference>
<sequence>MLRSGVENRVMLERAAGCLENAGRRFFRDSKGALRGRRSWYPHFTQSNGTTAEAVPLSHSPSKTSGHHDSISSVSWKASQATADTWTPVLDFLYPPRTQEFVASLLLRPPRRLALRRKKKLIPALTRAYTNVAASLYKPGDPDKPEVDLDAKRAKEFERREAKQELQSILNESKPGIYGHYDRAWELYETARRPKDLSAALLAHLSRSSVLRNNLRAQWVYRRIPSRERSAEDSLSLAKSYLSIGKPDEINRVCRDAKGTGGDVPCWALAFSHFVNKGKWDSAEKFWNARPPSSEKALLSAVASELDDSSLLMKLFDLAKVLRSQETSRSWTGLVHFLLDYAFSNSRVAADVSTENLLLLLKEYNLLGFLTAEHYFRLIRTLQSSDVRSTFTKSIVVYRNLRWQMEQEVPPADLLGAFLRSLAHFEITTGIHYFLGEYAHFYGQPSIDAYKSALTAFSRAGDMENTNSLFEQLVMHHGKPLSRRLLTPLLYVHARVGDVTATRRQFERVSKEFGLKQNTVCWNILLTAYANADDFGGAFATFDKMLEEGVQPNSHTFGALMGLCANRGDIDTVRQLLELAKRSPVRITTPLLDTIVEAYCNNRELEKAESVAETCLGLDVKGSRVRMWNVLLWNYAFRMDLESISRIRSRMESAGVQPDSMTYAALMLSLVLRGQTDPARRILRTLHRSNHMYATEFHYAIILYGYVKERNRDMVHIIFREIKERFKRPGFTSRLLVLRNQLQRDLELIKTGGRAVSGANVRLENAERFLVETIADFDKTNMASKEPLPGAGRLPITQAFPAMYYEYLITAYGTRGVFHRVKELFDQFLRNRKSPTYERPAYDVAPLRLVSALMLTYLKSEQYKKVEECWKITFPRVVKMATQPDLDEWLSDRLLRAEETGQPDYPIPSPVNSHKNVLLSSDKPDLLALKPPSILPACRFLLSRPLSLYMRSLAYRNETWKIPQVVAEVQKAGFPLTTFNWSTYVQMLASSDKPSDQVEAFTVFERKFMPNFPGWNNLRRGYGVRPPGVPSTIDVMENPRRAKPPNMLGKESRRYWSKIQPDFMQPTYVSMVYLASALQAFRERSIFDGGLEVGTLYKVAPKTITALADMPYLREKFQGVLLRRRQEQGDKKGDSRDRDHFVWTGGILGVGGKPRSPTAVEQSATEANQEENASANARSQPVVIHQEARDGTNAPAVKTESLPEDVSTPDTKSIDPQDQFDIEAEALLGSRRALIEASEALLDNENRVSVDECDETDMSALMDDLAYPDEDAPEAADGREQEELPAGHQGQPEQELHNRGMTQDA</sequence>
<feature type="compositionally biased region" description="Basic and acidic residues" evidence="2">
    <location>
        <begin position="1124"/>
        <end position="1141"/>
    </location>
</feature>